<dbReference type="Proteomes" id="UP000050961">
    <property type="component" value="Unassembled WGS sequence"/>
</dbReference>
<dbReference type="Gene3D" id="3.50.50.60">
    <property type="entry name" value="FAD/NAD(P)-binding domain"/>
    <property type="match status" value="2"/>
</dbReference>
<dbReference type="Pfam" id="PF02852">
    <property type="entry name" value="Pyr_redox_dim"/>
    <property type="match status" value="1"/>
</dbReference>
<feature type="binding site" evidence="4">
    <location>
        <position position="115"/>
    </location>
    <ligand>
        <name>FAD</name>
        <dbReference type="ChEBI" id="CHEBI:57692"/>
    </ligand>
</feature>
<dbReference type="PIRSF" id="PIRSF000350">
    <property type="entry name" value="Mercury_reductase_MerA"/>
    <property type="match status" value="1"/>
</dbReference>
<evidence type="ECO:0000313" key="8">
    <source>
        <dbReference type="EMBL" id="KRN06934.1"/>
    </source>
</evidence>
<keyword evidence="3 4" id="KW-0274">FAD</keyword>
<dbReference type="PRINTS" id="PR00411">
    <property type="entry name" value="PNDRDTASEI"/>
</dbReference>
<proteinExistence type="inferred from homology"/>
<dbReference type="STRING" id="1423806.FD15_GL000497"/>
<evidence type="ECO:0000256" key="5">
    <source>
        <dbReference type="PIRSR" id="PIRSR000350-4"/>
    </source>
</evidence>
<keyword evidence="2" id="KW-0285">Flavoprotein</keyword>
<feature type="binding site" evidence="4">
    <location>
        <begin position="174"/>
        <end position="181"/>
    </location>
    <ligand>
        <name>NAD(+)</name>
        <dbReference type="ChEBI" id="CHEBI:57540"/>
    </ligand>
</feature>
<dbReference type="GO" id="GO:0016491">
    <property type="term" value="F:oxidoreductase activity"/>
    <property type="evidence" value="ECO:0007669"/>
    <property type="project" value="InterPro"/>
</dbReference>
<dbReference type="InterPro" id="IPR004099">
    <property type="entry name" value="Pyr_nucl-diS_OxRdtase_dimer"/>
</dbReference>
<dbReference type="PRINTS" id="PR00368">
    <property type="entry name" value="FADPNR"/>
</dbReference>
<dbReference type="Gene3D" id="3.30.390.30">
    <property type="match status" value="1"/>
</dbReference>
<comment type="cofactor">
    <cofactor evidence="4">
        <name>FAD</name>
        <dbReference type="ChEBI" id="CHEBI:57692"/>
    </cofactor>
    <text evidence="4">Binds 1 FAD per subunit.</text>
</comment>
<name>A0A023CWZ3_9LACO</name>
<sequence>MLEKKYDYDVLYLGSGHGTFDGAIPLASKGFKVAVVESGLIGGTCPNRGCNAKITLDAPVPLQREVEDLQGIVTTPIALNWSETVKHKHDVIKDLPEFIAGLLKKNGVDILHGHGKFLDSHTLDVDGKQVTAAKVVIATGLHPHRLDIPGKDLAHDSSEFMNLTELPAKIAIIGAGYISLEFATIANAFGSEVTVLMHGQKALRKFHQPFVEHVITDLEKRGVHFVRTASVSHLEKQETATVVHYGNGKKLLVDWVLDATGRIPNVENLGLEKIGVKYDKDGVIVNNHLQTTVSNVYASGDVVKKTQPKLTPTAIFESTYLLHLFAGETAEAINYPAIPSVVFTSPRIARVGLSVEEAEKSPTHTVVKNNVLDNWYRQVTRETFGENALVFDKDHHLVGATEVSEHAEDVINSLLPAVELRLEPEQIERIVHLFPTIGSASWELL</sequence>
<dbReference type="InterPro" id="IPR001100">
    <property type="entry name" value="Pyr_nuc-diS_OxRdtase"/>
</dbReference>
<dbReference type="PANTHER" id="PTHR43014">
    <property type="entry name" value="MERCURIC REDUCTASE"/>
    <property type="match status" value="1"/>
</dbReference>
<protein>
    <submittedName>
        <fullName evidence="8">Glutathione reductase</fullName>
    </submittedName>
</protein>
<keyword evidence="4" id="KW-0547">Nucleotide-binding</keyword>
<dbReference type="EMBL" id="AYZF01000008">
    <property type="protein sequence ID" value="KRN06934.1"/>
    <property type="molecule type" value="Genomic_DNA"/>
</dbReference>
<dbReference type="InterPro" id="IPR023753">
    <property type="entry name" value="FAD/NAD-binding_dom"/>
</dbReference>
<dbReference type="AlphaFoldDB" id="A0A023CWZ3"/>
<dbReference type="SUPFAM" id="SSF51905">
    <property type="entry name" value="FAD/NAD(P)-binding domain"/>
    <property type="match status" value="1"/>
</dbReference>
<feature type="binding site" evidence="4">
    <location>
        <position position="261"/>
    </location>
    <ligand>
        <name>NAD(+)</name>
        <dbReference type="ChEBI" id="CHEBI:57540"/>
    </ligand>
</feature>
<dbReference type="RefSeq" id="WP_034988461.1">
    <property type="nucleotide sequence ID" value="NZ_AYZF01000008.1"/>
</dbReference>
<evidence type="ECO:0000256" key="1">
    <source>
        <dbReference type="ARBA" id="ARBA00007532"/>
    </source>
</evidence>
<dbReference type="InterPro" id="IPR016156">
    <property type="entry name" value="FAD/NAD-linked_Rdtase_dimer_sf"/>
</dbReference>
<dbReference type="SUPFAM" id="SSF55424">
    <property type="entry name" value="FAD/NAD-linked reductases, dimerisation (C-terminal) domain"/>
    <property type="match status" value="1"/>
</dbReference>
<dbReference type="Pfam" id="PF07992">
    <property type="entry name" value="Pyr_redox_2"/>
    <property type="match status" value="1"/>
</dbReference>
<evidence type="ECO:0000259" key="7">
    <source>
        <dbReference type="Pfam" id="PF07992"/>
    </source>
</evidence>
<evidence type="ECO:0000256" key="3">
    <source>
        <dbReference type="ARBA" id="ARBA00022827"/>
    </source>
</evidence>
<comment type="similarity">
    <text evidence="1">Belongs to the class-I pyridine nucleotide-disulfide oxidoreductase family.</text>
</comment>
<organism evidence="8 9">
    <name type="scientific">Liquorilactobacillus sucicola DSM 21376 = JCM 15457</name>
    <dbReference type="NCBI Taxonomy" id="1423806"/>
    <lineage>
        <taxon>Bacteria</taxon>
        <taxon>Bacillati</taxon>
        <taxon>Bacillota</taxon>
        <taxon>Bacilli</taxon>
        <taxon>Lactobacillales</taxon>
        <taxon>Lactobacillaceae</taxon>
        <taxon>Liquorilactobacillus</taxon>
    </lineage>
</organism>
<keyword evidence="9" id="KW-1185">Reference proteome</keyword>
<dbReference type="OrthoDB" id="9800167at2"/>
<feature type="binding site" evidence="4">
    <location>
        <position position="301"/>
    </location>
    <ligand>
        <name>FAD</name>
        <dbReference type="ChEBI" id="CHEBI:57692"/>
    </ligand>
</feature>
<comment type="caution">
    <text evidence="8">The sequence shown here is derived from an EMBL/GenBank/DDBJ whole genome shotgun (WGS) entry which is preliminary data.</text>
</comment>
<evidence type="ECO:0000313" key="9">
    <source>
        <dbReference type="Proteomes" id="UP000050961"/>
    </source>
</evidence>
<keyword evidence="4" id="KW-0520">NAD</keyword>
<feature type="domain" description="Pyridine nucleotide-disulphide oxidoreductase dimerisation" evidence="6">
    <location>
        <begin position="338"/>
        <end position="441"/>
    </location>
</feature>
<feature type="disulfide bond" description="Redox-active" evidence="5">
    <location>
        <begin position="45"/>
        <end position="50"/>
    </location>
</feature>
<dbReference type="PANTHER" id="PTHR43014:SF5">
    <property type="entry name" value="GLUTATHIONE REDUCTASE (NADPH)"/>
    <property type="match status" value="1"/>
</dbReference>
<dbReference type="PATRIC" id="fig|1423806.3.peg.505"/>
<feature type="domain" description="FAD/NAD(P)-binding" evidence="7">
    <location>
        <begin position="8"/>
        <end position="316"/>
    </location>
</feature>
<dbReference type="GO" id="GO:0000166">
    <property type="term" value="F:nucleotide binding"/>
    <property type="evidence" value="ECO:0007669"/>
    <property type="project" value="UniProtKB-KW"/>
</dbReference>
<evidence type="ECO:0000259" key="6">
    <source>
        <dbReference type="Pfam" id="PF02852"/>
    </source>
</evidence>
<evidence type="ECO:0000256" key="4">
    <source>
        <dbReference type="PIRSR" id="PIRSR000350-3"/>
    </source>
</evidence>
<evidence type="ECO:0000256" key="2">
    <source>
        <dbReference type="ARBA" id="ARBA00022630"/>
    </source>
</evidence>
<dbReference type="eggNOG" id="COG1249">
    <property type="taxonomic scope" value="Bacteria"/>
</dbReference>
<accession>A0A023CWZ3</accession>
<gene>
    <name evidence="8" type="ORF">FD15_GL000497</name>
</gene>
<reference evidence="8 9" key="1">
    <citation type="journal article" date="2015" name="Genome Announc.">
        <title>Expanding the biotechnology potential of lactobacilli through comparative genomics of 213 strains and associated genera.</title>
        <authorList>
            <person name="Sun Z."/>
            <person name="Harris H.M."/>
            <person name="McCann A."/>
            <person name="Guo C."/>
            <person name="Argimon S."/>
            <person name="Zhang W."/>
            <person name="Yang X."/>
            <person name="Jeffery I.B."/>
            <person name="Cooney J.C."/>
            <person name="Kagawa T.F."/>
            <person name="Liu W."/>
            <person name="Song Y."/>
            <person name="Salvetti E."/>
            <person name="Wrobel A."/>
            <person name="Rasinkangas P."/>
            <person name="Parkhill J."/>
            <person name="Rea M.C."/>
            <person name="O'Sullivan O."/>
            <person name="Ritari J."/>
            <person name="Douillard F.P."/>
            <person name="Paul Ross R."/>
            <person name="Yang R."/>
            <person name="Briner A.E."/>
            <person name="Felis G.E."/>
            <person name="de Vos W.M."/>
            <person name="Barrangou R."/>
            <person name="Klaenhammer T.R."/>
            <person name="Caufield P.W."/>
            <person name="Cui Y."/>
            <person name="Zhang H."/>
            <person name="O'Toole P.W."/>
        </authorList>
    </citation>
    <scope>NUCLEOTIDE SEQUENCE [LARGE SCALE GENOMIC DNA]</scope>
    <source>
        <strain evidence="8 9">DSM 21376</strain>
    </source>
</reference>
<dbReference type="InterPro" id="IPR036188">
    <property type="entry name" value="FAD/NAD-bd_sf"/>
</dbReference>